<sequence length="32" mass="3309">MLLAPSAVSHLTLLGLLPASDTYYPAGYQAAC</sequence>
<dbReference type="EMBL" id="UINC01099792">
    <property type="protein sequence ID" value="SVC59334.1"/>
    <property type="molecule type" value="Genomic_DNA"/>
</dbReference>
<name>A0A382NDQ4_9ZZZZ</name>
<dbReference type="AlphaFoldDB" id="A0A382NDQ4"/>
<accession>A0A382NDQ4</accession>
<protein>
    <submittedName>
        <fullName evidence="1">Uncharacterized protein</fullName>
    </submittedName>
</protein>
<reference evidence="1" key="1">
    <citation type="submission" date="2018-05" db="EMBL/GenBank/DDBJ databases">
        <authorList>
            <person name="Lanie J.A."/>
            <person name="Ng W.-L."/>
            <person name="Kazmierczak K.M."/>
            <person name="Andrzejewski T.M."/>
            <person name="Davidsen T.M."/>
            <person name="Wayne K.J."/>
            <person name="Tettelin H."/>
            <person name="Glass J.I."/>
            <person name="Rusch D."/>
            <person name="Podicherti R."/>
            <person name="Tsui H.-C.T."/>
            <person name="Winkler M.E."/>
        </authorList>
    </citation>
    <scope>NUCLEOTIDE SEQUENCE</scope>
</reference>
<evidence type="ECO:0000313" key="1">
    <source>
        <dbReference type="EMBL" id="SVC59334.1"/>
    </source>
</evidence>
<gene>
    <name evidence="1" type="ORF">METZ01_LOCUS312188</name>
</gene>
<organism evidence="1">
    <name type="scientific">marine metagenome</name>
    <dbReference type="NCBI Taxonomy" id="408172"/>
    <lineage>
        <taxon>unclassified sequences</taxon>
        <taxon>metagenomes</taxon>
        <taxon>ecological metagenomes</taxon>
    </lineage>
</organism>
<proteinExistence type="predicted"/>